<dbReference type="CDD" id="cd07079">
    <property type="entry name" value="ALDH_F18-19_ProA-GPR"/>
    <property type="match status" value="1"/>
</dbReference>
<keyword evidence="2 7" id="KW-0028">Amino-acid biosynthesis</keyword>
<evidence type="ECO:0000256" key="4">
    <source>
        <dbReference type="ARBA" id="ARBA00022857"/>
    </source>
</evidence>
<evidence type="ECO:0000313" key="9">
    <source>
        <dbReference type="EMBL" id="WZL76923.1"/>
    </source>
</evidence>
<sequence>MDEVVLEVGRKAKQASFVLAKLSTLEKNAFLNCLADVLWERKEEVIEENKKDVQDAEAKGMKRSLVDRLALSEKRIADMAEGLREVAALPDPVGEVIEGTKRPNGLIISKVRVPLGVCAIIYEARPNVTIDSIGLCIKAGNAVILRGSSSALRSNRALVKIARDALKTRGLPEDAVSLLQSGKHEEVNALLKMREYVDVVIPRGGAELINTVVQNASVPVIETGVGNCHVYVDCSADLEQAVRIVVNAKTQRPSVCNACETLLVHEGIAESFLPLAAQALWEKGVELRGCPQTRAILGEKVQEATEEDWLTEYLDLILAVRVVKGVEEAIAHINRYGTKHSEAIVTSDYAAAKKFVEEVDAASVYVNASTRFTDGGQFGMGAEIGISTQKLHARGPMGLRELTTYKFVVLGSGQIRE</sequence>
<organism evidence="9 10">
    <name type="scientific">Thermatribacter velox</name>
    <dbReference type="NCBI Taxonomy" id="3039681"/>
    <lineage>
        <taxon>Bacteria</taxon>
        <taxon>Pseudomonadati</taxon>
        <taxon>Atribacterota</taxon>
        <taxon>Atribacteria</taxon>
        <taxon>Atribacterales</taxon>
        <taxon>Thermatribacteraceae</taxon>
        <taxon>Thermatribacter</taxon>
    </lineage>
</organism>
<keyword evidence="5 7" id="KW-0560">Oxidoreductase</keyword>
<accession>A0ABZ2YGK6</accession>
<dbReference type="InterPro" id="IPR015590">
    <property type="entry name" value="Aldehyde_DH_dom"/>
</dbReference>
<evidence type="ECO:0000256" key="1">
    <source>
        <dbReference type="ARBA" id="ARBA00004985"/>
    </source>
</evidence>
<dbReference type="InterPro" id="IPR016161">
    <property type="entry name" value="Ald_DH/histidinol_DH"/>
</dbReference>
<dbReference type="PANTHER" id="PTHR11063">
    <property type="entry name" value="GLUTAMATE SEMIALDEHYDE DEHYDROGENASE"/>
    <property type="match status" value="1"/>
</dbReference>
<dbReference type="InterPro" id="IPR020593">
    <property type="entry name" value="G-glutamylP_reductase_CS"/>
</dbReference>
<dbReference type="PROSITE" id="PS01223">
    <property type="entry name" value="PROA"/>
    <property type="match status" value="1"/>
</dbReference>
<evidence type="ECO:0000259" key="8">
    <source>
        <dbReference type="Pfam" id="PF00171"/>
    </source>
</evidence>
<dbReference type="Gene3D" id="3.40.605.10">
    <property type="entry name" value="Aldehyde Dehydrogenase, Chain A, domain 1"/>
    <property type="match status" value="1"/>
</dbReference>
<dbReference type="HAMAP" id="MF_00412">
    <property type="entry name" value="ProA"/>
    <property type="match status" value="1"/>
</dbReference>
<evidence type="ECO:0000256" key="2">
    <source>
        <dbReference type="ARBA" id="ARBA00022605"/>
    </source>
</evidence>
<name>A0ABZ2YGK6_9BACT</name>
<dbReference type="InterPro" id="IPR000965">
    <property type="entry name" value="GPR_dom"/>
</dbReference>
<dbReference type="PIRSF" id="PIRSF000151">
    <property type="entry name" value="GPR"/>
    <property type="match status" value="1"/>
</dbReference>
<dbReference type="RefSeq" id="WP_369019088.1">
    <property type="nucleotide sequence ID" value="NZ_CP121689.1"/>
</dbReference>
<dbReference type="InterPro" id="IPR016163">
    <property type="entry name" value="Ald_DH_C"/>
</dbReference>
<comment type="subcellular location">
    <subcellularLocation>
        <location evidence="7">Cytoplasm</location>
    </subcellularLocation>
</comment>
<keyword evidence="7" id="KW-0963">Cytoplasm</keyword>
<dbReference type="NCBIfam" id="NF001221">
    <property type="entry name" value="PRK00197.1"/>
    <property type="match status" value="1"/>
</dbReference>
<keyword evidence="3 7" id="KW-0641">Proline biosynthesis</keyword>
<evidence type="ECO:0000256" key="7">
    <source>
        <dbReference type="HAMAP-Rule" id="MF_00412"/>
    </source>
</evidence>
<feature type="domain" description="Aldehyde dehydrogenase" evidence="8">
    <location>
        <begin position="317"/>
        <end position="379"/>
    </location>
</feature>
<evidence type="ECO:0000256" key="3">
    <source>
        <dbReference type="ARBA" id="ARBA00022650"/>
    </source>
</evidence>
<comment type="similarity">
    <text evidence="7">Belongs to the gamma-glutamyl phosphate reductase family.</text>
</comment>
<evidence type="ECO:0000256" key="6">
    <source>
        <dbReference type="ARBA" id="ARBA00049024"/>
    </source>
</evidence>
<comment type="catalytic activity">
    <reaction evidence="6 7">
        <text>L-glutamate 5-semialdehyde + phosphate + NADP(+) = L-glutamyl 5-phosphate + NADPH + H(+)</text>
        <dbReference type="Rhea" id="RHEA:19541"/>
        <dbReference type="ChEBI" id="CHEBI:15378"/>
        <dbReference type="ChEBI" id="CHEBI:43474"/>
        <dbReference type="ChEBI" id="CHEBI:57783"/>
        <dbReference type="ChEBI" id="CHEBI:58066"/>
        <dbReference type="ChEBI" id="CHEBI:58274"/>
        <dbReference type="ChEBI" id="CHEBI:58349"/>
        <dbReference type="EC" id="1.2.1.41"/>
    </reaction>
</comment>
<reference evidence="9 10" key="1">
    <citation type="submission" date="2023-03" db="EMBL/GenBank/DDBJ databases">
        <title>Novel Species.</title>
        <authorList>
            <person name="Ma S."/>
        </authorList>
    </citation>
    <scope>NUCLEOTIDE SEQUENCE [LARGE SCALE GENOMIC DNA]</scope>
    <source>
        <strain evidence="9 10">B11</strain>
    </source>
</reference>
<evidence type="ECO:0000256" key="5">
    <source>
        <dbReference type="ARBA" id="ARBA00023002"/>
    </source>
</evidence>
<dbReference type="PANTHER" id="PTHR11063:SF8">
    <property type="entry name" value="DELTA-1-PYRROLINE-5-CARBOXYLATE SYNTHASE"/>
    <property type="match status" value="1"/>
</dbReference>
<dbReference type="EMBL" id="CP121689">
    <property type="protein sequence ID" value="WZL76923.1"/>
    <property type="molecule type" value="Genomic_DNA"/>
</dbReference>
<keyword evidence="4 7" id="KW-0521">NADP</keyword>
<dbReference type="InterPro" id="IPR012134">
    <property type="entry name" value="Glu-5-SA_DH"/>
</dbReference>
<dbReference type="Gene3D" id="3.40.309.10">
    <property type="entry name" value="Aldehyde Dehydrogenase, Chain A, domain 2"/>
    <property type="match status" value="1"/>
</dbReference>
<feature type="domain" description="Aldehyde dehydrogenase" evidence="8">
    <location>
        <begin position="10"/>
        <end position="279"/>
    </location>
</feature>
<protein>
    <recommendedName>
        <fullName evidence="7">Gamma-glutamyl phosphate reductase</fullName>
        <shortName evidence="7">GPR</shortName>
        <ecNumber evidence="7">1.2.1.41</ecNumber>
    </recommendedName>
    <alternativeName>
        <fullName evidence="7">Glutamate-5-semialdehyde dehydrogenase</fullName>
    </alternativeName>
    <alternativeName>
        <fullName evidence="7">Glutamyl-gamma-semialdehyde dehydrogenase</fullName>
        <shortName evidence="7">GSA dehydrogenase</shortName>
    </alternativeName>
</protein>
<dbReference type="NCBIfam" id="TIGR00407">
    <property type="entry name" value="proA"/>
    <property type="match status" value="1"/>
</dbReference>
<dbReference type="Pfam" id="PF00171">
    <property type="entry name" value="Aldedh"/>
    <property type="match status" value="2"/>
</dbReference>
<comment type="pathway">
    <text evidence="1 7">Amino-acid biosynthesis; L-proline biosynthesis; L-glutamate 5-semialdehyde from L-glutamate: step 2/2.</text>
</comment>
<dbReference type="EC" id="1.2.1.41" evidence="7"/>
<dbReference type="Proteomes" id="UP001461341">
    <property type="component" value="Chromosome"/>
</dbReference>
<dbReference type="InterPro" id="IPR016162">
    <property type="entry name" value="Ald_DH_N"/>
</dbReference>
<comment type="function">
    <text evidence="7">Catalyzes the NADPH-dependent reduction of L-glutamate 5-phosphate into L-glutamate 5-semialdehyde and phosphate. The product spontaneously undergoes cyclization to form 1-pyrroline-5-carboxylate.</text>
</comment>
<proteinExistence type="inferred from homology"/>
<dbReference type="SUPFAM" id="SSF53720">
    <property type="entry name" value="ALDH-like"/>
    <property type="match status" value="1"/>
</dbReference>
<dbReference type="GO" id="GO:0004350">
    <property type="term" value="F:glutamate-5-semialdehyde dehydrogenase activity"/>
    <property type="evidence" value="ECO:0007669"/>
    <property type="project" value="UniProtKB-EC"/>
</dbReference>
<evidence type="ECO:0000313" key="10">
    <source>
        <dbReference type="Proteomes" id="UP001461341"/>
    </source>
</evidence>
<gene>
    <name evidence="7" type="primary">proA</name>
    <name evidence="9" type="ORF">QBE54_04125</name>
</gene>
<keyword evidence="10" id="KW-1185">Reference proteome</keyword>